<evidence type="ECO:0000256" key="1">
    <source>
        <dbReference type="ARBA" id="ARBA00001713"/>
    </source>
</evidence>
<comment type="subunit">
    <text evidence="4">Homodimer.</text>
</comment>
<dbReference type="EC" id="5.3.1.6" evidence="5"/>
<evidence type="ECO:0000256" key="5">
    <source>
        <dbReference type="ARBA" id="ARBA00011959"/>
    </source>
</evidence>
<reference evidence="9 10" key="1">
    <citation type="submission" date="2020-03" db="EMBL/GenBank/DDBJ databases">
        <title>Sequencing the genomes of 1000 actinobacteria strains.</title>
        <authorList>
            <person name="Klenk H.-P."/>
        </authorList>
    </citation>
    <scope>NUCLEOTIDE SEQUENCE [LARGE SCALE GENOMIC DNA]</scope>
    <source>
        <strain evidence="9 10">DSM 45685</strain>
    </source>
</reference>
<keyword evidence="10" id="KW-1185">Reference proteome</keyword>
<dbReference type="SUPFAM" id="SSF89623">
    <property type="entry name" value="Ribose/Galactose isomerase RpiB/AlsB"/>
    <property type="match status" value="1"/>
</dbReference>
<accession>A0A7X5UR19</accession>
<evidence type="ECO:0000256" key="6">
    <source>
        <dbReference type="ARBA" id="ARBA00014007"/>
    </source>
</evidence>
<dbReference type="GO" id="GO:0019316">
    <property type="term" value="P:D-allose catabolic process"/>
    <property type="evidence" value="ECO:0007669"/>
    <property type="project" value="TreeGrafter"/>
</dbReference>
<protein>
    <recommendedName>
        <fullName evidence="6">Ribose-5-phosphate isomerase B</fullName>
        <ecNumber evidence="5">5.3.1.6</ecNumber>
    </recommendedName>
    <alternativeName>
        <fullName evidence="8">Phosphoriboisomerase B</fullName>
    </alternativeName>
</protein>
<dbReference type="NCBIfam" id="TIGR02133">
    <property type="entry name" value="RPI_actino"/>
    <property type="match status" value="1"/>
</dbReference>
<evidence type="ECO:0000313" key="10">
    <source>
        <dbReference type="Proteomes" id="UP000545493"/>
    </source>
</evidence>
<evidence type="ECO:0000256" key="3">
    <source>
        <dbReference type="ARBA" id="ARBA00008754"/>
    </source>
</evidence>
<dbReference type="Pfam" id="PF02502">
    <property type="entry name" value="LacAB_rpiB"/>
    <property type="match status" value="1"/>
</dbReference>
<comment type="similarity">
    <text evidence="3">Belongs to the LacAB/RpiB family.</text>
</comment>
<evidence type="ECO:0000313" key="9">
    <source>
        <dbReference type="EMBL" id="NIJ12632.1"/>
    </source>
</evidence>
<evidence type="ECO:0000256" key="7">
    <source>
        <dbReference type="ARBA" id="ARBA00023235"/>
    </source>
</evidence>
<proteinExistence type="inferred from homology"/>
<comment type="catalytic activity">
    <reaction evidence="1">
        <text>aldehydo-D-ribose 5-phosphate = D-ribulose 5-phosphate</text>
        <dbReference type="Rhea" id="RHEA:14657"/>
        <dbReference type="ChEBI" id="CHEBI:58121"/>
        <dbReference type="ChEBI" id="CHEBI:58273"/>
        <dbReference type="EC" id="5.3.1.6"/>
    </reaction>
</comment>
<dbReference type="AlphaFoldDB" id="A0A7X5UR19"/>
<organism evidence="9 10">
    <name type="scientific">Saccharomonospora amisosensis</name>
    <dbReference type="NCBI Taxonomy" id="1128677"/>
    <lineage>
        <taxon>Bacteria</taxon>
        <taxon>Bacillati</taxon>
        <taxon>Actinomycetota</taxon>
        <taxon>Actinomycetes</taxon>
        <taxon>Pseudonocardiales</taxon>
        <taxon>Pseudonocardiaceae</taxon>
        <taxon>Saccharomonospora</taxon>
    </lineage>
</organism>
<dbReference type="InterPro" id="IPR003500">
    <property type="entry name" value="RpiB_LacA_LacB"/>
</dbReference>
<gene>
    <name evidence="9" type="ORF">FHU38_002976</name>
</gene>
<name>A0A7X5UR19_9PSEU</name>
<sequence length="239" mass="25347">MAVELLLGTPPAAGAADRIVGQLGQQIRTVGAAPASRPLRNPGDHARNNQDQAFDLSKRYKTSKCPPAECGGINPAIADYTASVRIYLGCDHAGLELKNHFVKRLTDLGHDVIDVGPAAYDANDDYPPFCVEAARRVVADDGSLGLVIGGSGNGEQIAANKVPGARAALTWNVATARLARQHNNAQLAGIGARMHTVEEAERIVDAFLTTEFDGGRHQRRIDLLAGYERTGEPPALPAE</sequence>
<dbReference type="InterPro" id="IPR036569">
    <property type="entry name" value="RpiB_LacA_LacB_sf"/>
</dbReference>
<comment type="pathway">
    <text evidence="2">Carbohydrate degradation; pentose phosphate pathway; D-ribose 5-phosphate from D-ribulose 5-phosphate (non-oxidative stage): step 1/1.</text>
</comment>
<comment type="caution">
    <text evidence="9">The sequence shown here is derived from an EMBL/GenBank/DDBJ whole genome shotgun (WGS) entry which is preliminary data.</text>
</comment>
<dbReference type="NCBIfam" id="TIGR00689">
    <property type="entry name" value="rpiB_lacA_lacB"/>
    <property type="match status" value="1"/>
</dbReference>
<dbReference type="InterPro" id="IPR011860">
    <property type="entry name" value="Rib-5-P_Isoase_Actino"/>
</dbReference>
<evidence type="ECO:0000256" key="8">
    <source>
        <dbReference type="ARBA" id="ARBA00032117"/>
    </source>
</evidence>
<dbReference type="GO" id="GO:0009052">
    <property type="term" value="P:pentose-phosphate shunt, non-oxidative branch"/>
    <property type="evidence" value="ECO:0007669"/>
    <property type="project" value="TreeGrafter"/>
</dbReference>
<evidence type="ECO:0000256" key="2">
    <source>
        <dbReference type="ARBA" id="ARBA00004988"/>
    </source>
</evidence>
<dbReference type="EMBL" id="JAAOYM010000001">
    <property type="protein sequence ID" value="NIJ12632.1"/>
    <property type="molecule type" value="Genomic_DNA"/>
</dbReference>
<dbReference type="GO" id="GO:0004751">
    <property type="term" value="F:ribose-5-phosphate isomerase activity"/>
    <property type="evidence" value="ECO:0007669"/>
    <property type="project" value="UniProtKB-EC"/>
</dbReference>
<dbReference type="NCBIfam" id="NF004051">
    <property type="entry name" value="PRK05571.1"/>
    <property type="match status" value="1"/>
</dbReference>
<dbReference type="Proteomes" id="UP000545493">
    <property type="component" value="Unassembled WGS sequence"/>
</dbReference>
<keyword evidence="7 9" id="KW-0413">Isomerase</keyword>
<dbReference type="FunFam" id="3.40.1400.10:FF:000002">
    <property type="entry name" value="Ribose-5-phosphate isomerase B"/>
    <property type="match status" value="1"/>
</dbReference>
<dbReference type="Gene3D" id="3.40.1400.10">
    <property type="entry name" value="Sugar-phosphate isomerase, RpiB/LacA/LacB"/>
    <property type="match status" value="1"/>
</dbReference>
<evidence type="ECO:0000256" key="4">
    <source>
        <dbReference type="ARBA" id="ARBA00011738"/>
    </source>
</evidence>
<dbReference type="PANTHER" id="PTHR30345">
    <property type="entry name" value="RIBOSE-5-PHOSPHATE ISOMERASE B"/>
    <property type="match status" value="1"/>
</dbReference>
<dbReference type="PANTHER" id="PTHR30345:SF0">
    <property type="entry name" value="DNA DAMAGE-REPAIR_TOLERATION PROTEIN DRT102"/>
    <property type="match status" value="1"/>
</dbReference>